<dbReference type="EMBL" id="JAHCMY010000001">
    <property type="protein sequence ID" value="MBS9522837.1"/>
    <property type="molecule type" value="Genomic_DNA"/>
</dbReference>
<protein>
    <recommendedName>
        <fullName evidence="9">Lysoplasmalogenase</fullName>
    </recommendedName>
</protein>
<organism evidence="7 8">
    <name type="scientific">Litoribacter ruber</name>
    <dbReference type="NCBI Taxonomy" id="702568"/>
    <lineage>
        <taxon>Bacteria</taxon>
        <taxon>Pseudomonadati</taxon>
        <taxon>Bacteroidota</taxon>
        <taxon>Cytophagia</taxon>
        <taxon>Cytophagales</taxon>
        <taxon>Cyclobacteriaceae</taxon>
        <taxon>Litoribacter</taxon>
    </lineage>
</organism>
<keyword evidence="3 6" id="KW-0812">Transmembrane</keyword>
<evidence type="ECO:0000256" key="6">
    <source>
        <dbReference type="SAM" id="Phobius"/>
    </source>
</evidence>
<evidence type="ECO:0000256" key="5">
    <source>
        <dbReference type="ARBA" id="ARBA00023136"/>
    </source>
</evidence>
<dbReference type="Proteomes" id="UP001319104">
    <property type="component" value="Unassembled WGS sequence"/>
</dbReference>
<feature type="transmembrane region" description="Helical" evidence="6">
    <location>
        <begin position="201"/>
        <end position="219"/>
    </location>
</feature>
<feature type="transmembrane region" description="Helical" evidence="6">
    <location>
        <begin position="119"/>
        <end position="139"/>
    </location>
</feature>
<accession>A0AAP2CJC6</accession>
<dbReference type="GO" id="GO:0016020">
    <property type="term" value="C:membrane"/>
    <property type="evidence" value="ECO:0007669"/>
    <property type="project" value="UniProtKB-SubCell"/>
</dbReference>
<feature type="transmembrane region" description="Helical" evidence="6">
    <location>
        <begin position="59"/>
        <end position="78"/>
    </location>
</feature>
<proteinExistence type="inferred from homology"/>
<evidence type="ECO:0008006" key="9">
    <source>
        <dbReference type="Google" id="ProtNLM"/>
    </source>
</evidence>
<evidence type="ECO:0000256" key="2">
    <source>
        <dbReference type="ARBA" id="ARBA00007375"/>
    </source>
</evidence>
<evidence type="ECO:0000313" key="8">
    <source>
        <dbReference type="Proteomes" id="UP001319104"/>
    </source>
</evidence>
<sequence length="245" mass="27952">MIANNRTFILGYTVITLVAIFSALLGGGSNMVHYLSRLLIVPAILFALITLFKKFEHPLIPILITATFFKFLGDIFFMVDFEIILFRMLGLCSFIVANVAYGLMFFLSFQQKPKFKKDTFFLPEIIFITIILAVLLIIFPRLGVFKTPVLIYSIFLVLTMIAAFRRRKYLKPRTYVPVLVGSVLFLTVDILHSMGLYYQDPIRVVVLVAAYSLGHYFVIEGMSLQFSDEIPEDQSSLIEPSYGLR</sequence>
<evidence type="ECO:0000256" key="4">
    <source>
        <dbReference type="ARBA" id="ARBA00022989"/>
    </source>
</evidence>
<feature type="transmembrane region" description="Helical" evidence="6">
    <location>
        <begin position="176"/>
        <end position="195"/>
    </location>
</feature>
<gene>
    <name evidence="7" type="ORF">KI659_02300</name>
</gene>
<comment type="caution">
    <text evidence="7">The sequence shown here is derived from an EMBL/GenBank/DDBJ whole genome shotgun (WGS) entry which is preliminary data.</text>
</comment>
<reference evidence="7 8" key="1">
    <citation type="submission" date="2021-05" db="EMBL/GenBank/DDBJ databases">
        <authorList>
            <person name="Zhang Z.D."/>
            <person name="Osman G."/>
        </authorList>
    </citation>
    <scope>NUCLEOTIDE SEQUENCE [LARGE SCALE GENOMIC DNA]</scope>
    <source>
        <strain evidence="7 8">KCTC 32217</strain>
    </source>
</reference>
<keyword evidence="5 6" id="KW-0472">Membrane</keyword>
<dbReference type="RefSeq" id="WP_213943717.1">
    <property type="nucleotide sequence ID" value="NZ_JAHBGI010000010.1"/>
</dbReference>
<keyword evidence="8" id="KW-1185">Reference proteome</keyword>
<name>A0AAP2CJC6_9BACT</name>
<keyword evidence="4 6" id="KW-1133">Transmembrane helix</keyword>
<evidence type="ECO:0000256" key="3">
    <source>
        <dbReference type="ARBA" id="ARBA00022692"/>
    </source>
</evidence>
<dbReference type="Pfam" id="PF07947">
    <property type="entry name" value="YhhN"/>
    <property type="match status" value="1"/>
</dbReference>
<comment type="subcellular location">
    <subcellularLocation>
        <location evidence="1">Membrane</location>
        <topology evidence="1">Multi-pass membrane protein</topology>
    </subcellularLocation>
</comment>
<evidence type="ECO:0000313" key="7">
    <source>
        <dbReference type="EMBL" id="MBS9522837.1"/>
    </source>
</evidence>
<evidence type="ECO:0000256" key="1">
    <source>
        <dbReference type="ARBA" id="ARBA00004141"/>
    </source>
</evidence>
<feature type="transmembrane region" description="Helical" evidence="6">
    <location>
        <begin position="84"/>
        <end position="107"/>
    </location>
</feature>
<feature type="transmembrane region" description="Helical" evidence="6">
    <location>
        <begin position="7"/>
        <end position="28"/>
    </location>
</feature>
<dbReference type="AlphaFoldDB" id="A0AAP2CJC6"/>
<feature type="transmembrane region" description="Helical" evidence="6">
    <location>
        <begin position="145"/>
        <end position="164"/>
    </location>
</feature>
<dbReference type="InterPro" id="IPR012506">
    <property type="entry name" value="TMEM86B-like"/>
</dbReference>
<comment type="similarity">
    <text evidence="2">Belongs to the TMEM86 family.</text>
</comment>
<feature type="transmembrane region" description="Helical" evidence="6">
    <location>
        <begin position="34"/>
        <end position="52"/>
    </location>
</feature>